<comment type="caution">
    <text evidence="2">The sequence shown here is derived from an EMBL/GenBank/DDBJ whole genome shotgun (WGS) entry which is preliminary data.</text>
</comment>
<evidence type="ECO:0000256" key="1">
    <source>
        <dbReference type="SAM" id="SignalP"/>
    </source>
</evidence>
<dbReference type="Proteomes" id="UP000005019">
    <property type="component" value="Unassembled WGS sequence"/>
</dbReference>
<dbReference type="AlphaFoldDB" id="F5RCM8"/>
<dbReference type="RefSeq" id="WP_008061275.1">
    <property type="nucleotide sequence ID" value="NZ_AFHG01000048.1"/>
</dbReference>
<evidence type="ECO:0000313" key="3">
    <source>
        <dbReference type="Proteomes" id="UP000005019"/>
    </source>
</evidence>
<gene>
    <name evidence="2" type="ORF">METUNv1_02032</name>
</gene>
<dbReference type="EMBL" id="AFHG01000048">
    <property type="protein sequence ID" value="EGK71808.1"/>
    <property type="molecule type" value="Genomic_DNA"/>
</dbReference>
<keyword evidence="3" id="KW-1185">Reference proteome</keyword>
<feature type="chain" id="PRO_5003331443" evidence="1">
    <location>
        <begin position="24"/>
        <end position="86"/>
    </location>
</feature>
<protein>
    <submittedName>
        <fullName evidence="2">Uncharacterized protein</fullName>
    </submittedName>
</protein>
<proteinExistence type="predicted"/>
<keyword evidence="1" id="KW-0732">Signal</keyword>
<organism evidence="2 3">
    <name type="scientific">Methyloversatilis universalis (strain ATCC BAA-1314 / DSM 25237 / JCM 13912 / CCUG 52030 / FAM5)</name>
    <dbReference type="NCBI Taxonomy" id="1000565"/>
    <lineage>
        <taxon>Bacteria</taxon>
        <taxon>Pseudomonadati</taxon>
        <taxon>Pseudomonadota</taxon>
        <taxon>Betaproteobacteria</taxon>
        <taxon>Nitrosomonadales</taxon>
        <taxon>Sterolibacteriaceae</taxon>
        <taxon>Methyloversatilis</taxon>
    </lineage>
</organism>
<name>F5RCM8_METUF</name>
<sequence length="86" mass="9015">MKTTALRIALASALAIATLGASAATEASVSSGAVGHPEDYKVFIDAPTGYAFVKTPSRWVFTRKVDSARVAESSADKRVEKAEASR</sequence>
<feature type="signal peptide" evidence="1">
    <location>
        <begin position="1"/>
        <end position="23"/>
    </location>
</feature>
<dbReference type="eggNOG" id="ENOG5033MSV">
    <property type="taxonomic scope" value="Bacteria"/>
</dbReference>
<evidence type="ECO:0000313" key="2">
    <source>
        <dbReference type="EMBL" id="EGK71808.1"/>
    </source>
</evidence>
<reference evidence="2 3" key="1">
    <citation type="journal article" date="2011" name="J. Bacteriol.">
        <title>Genome sequence of Methyloversatilis universalis FAM5T, a methylotrophic representative of the order Rhodocyclales.</title>
        <authorList>
            <person name="Kittichotirat W."/>
            <person name="Good N.M."/>
            <person name="Hall R."/>
            <person name="Bringel F."/>
            <person name="Lajus A."/>
            <person name="Medigue C."/>
            <person name="Smalley N.E."/>
            <person name="Beck D."/>
            <person name="Bumgarner R."/>
            <person name="Vuilleumier S."/>
            <person name="Kalyuzhnaya M.G."/>
        </authorList>
    </citation>
    <scope>NUCLEOTIDE SEQUENCE [LARGE SCALE GENOMIC DNA]</scope>
    <source>
        <strain evidence="3">ATCC BAA-1314 / JCM 13912 / FAM5</strain>
    </source>
</reference>
<accession>F5RCM8</accession>
<dbReference type="OrthoDB" id="8566228at2"/>